<evidence type="ECO:0000313" key="1">
    <source>
        <dbReference type="EMBL" id="GKV53694.1"/>
    </source>
</evidence>
<dbReference type="Proteomes" id="UP001054252">
    <property type="component" value="Unassembled WGS sequence"/>
</dbReference>
<organism evidence="1 2">
    <name type="scientific">Rubroshorea leprosula</name>
    <dbReference type="NCBI Taxonomy" id="152421"/>
    <lineage>
        <taxon>Eukaryota</taxon>
        <taxon>Viridiplantae</taxon>
        <taxon>Streptophyta</taxon>
        <taxon>Embryophyta</taxon>
        <taxon>Tracheophyta</taxon>
        <taxon>Spermatophyta</taxon>
        <taxon>Magnoliopsida</taxon>
        <taxon>eudicotyledons</taxon>
        <taxon>Gunneridae</taxon>
        <taxon>Pentapetalae</taxon>
        <taxon>rosids</taxon>
        <taxon>malvids</taxon>
        <taxon>Malvales</taxon>
        <taxon>Dipterocarpaceae</taxon>
        <taxon>Rubroshorea</taxon>
    </lineage>
</organism>
<accession>A0AAV5MVX2</accession>
<comment type="caution">
    <text evidence="1">The sequence shown here is derived from an EMBL/GenBank/DDBJ whole genome shotgun (WGS) entry which is preliminary data.</text>
</comment>
<evidence type="ECO:0000313" key="2">
    <source>
        <dbReference type="Proteomes" id="UP001054252"/>
    </source>
</evidence>
<sequence length="14" mass="1651">CTQLTFHENFQGII</sequence>
<protein>
    <submittedName>
        <fullName evidence="1">Uncharacterized protein</fullName>
    </submittedName>
</protein>
<gene>
    <name evidence="1" type="ORF">SLEP1_g60211</name>
</gene>
<feature type="non-terminal residue" evidence="1">
    <location>
        <position position="1"/>
    </location>
</feature>
<keyword evidence="2" id="KW-1185">Reference proteome</keyword>
<reference evidence="1 2" key="1">
    <citation type="journal article" date="2021" name="Commun. Biol.">
        <title>The genome of Shorea leprosula (Dipterocarpaceae) highlights the ecological relevance of drought in aseasonal tropical rainforests.</title>
        <authorList>
            <person name="Ng K.K.S."/>
            <person name="Kobayashi M.J."/>
            <person name="Fawcett J.A."/>
            <person name="Hatakeyama M."/>
            <person name="Paape T."/>
            <person name="Ng C.H."/>
            <person name="Ang C.C."/>
            <person name="Tnah L.H."/>
            <person name="Lee C.T."/>
            <person name="Nishiyama T."/>
            <person name="Sese J."/>
            <person name="O'Brien M.J."/>
            <person name="Copetti D."/>
            <person name="Mohd Noor M.I."/>
            <person name="Ong R.C."/>
            <person name="Putra M."/>
            <person name="Sireger I.Z."/>
            <person name="Indrioko S."/>
            <person name="Kosugi Y."/>
            <person name="Izuno A."/>
            <person name="Isagi Y."/>
            <person name="Lee S.L."/>
            <person name="Shimizu K.K."/>
        </authorList>
    </citation>
    <scope>NUCLEOTIDE SEQUENCE [LARGE SCALE GENOMIC DNA]</scope>
    <source>
        <strain evidence="1">214</strain>
    </source>
</reference>
<dbReference type="EMBL" id="BPVZ01001716">
    <property type="protein sequence ID" value="GKV53694.1"/>
    <property type="molecule type" value="Genomic_DNA"/>
</dbReference>
<name>A0AAV5MVX2_9ROSI</name>
<proteinExistence type="predicted"/>